<accession>A0A2S7SXB4</accession>
<dbReference type="InterPro" id="IPR013784">
    <property type="entry name" value="Carb-bd-like_fold"/>
</dbReference>
<dbReference type="EMBL" id="PPSL01000002">
    <property type="protein sequence ID" value="PQJ11261.1"/>
    <property type="molecule type" value="Genomic_DNA"/>
</dbReference>
<proteinExistence type="predicted"/>
<evidence type="ECO:0000313" key="5">
    <source>
        <dbReference type="Proteomes" id="UP000239872"/>
    </source>
</evidence>
<dbReference type="GO" id="GO:0009279">
    <property type="term" value="C:cell outer membrane"/>
    <property type="evidence" value="ECO:0007669"/>
    <property type="project" value="UniProtKB-SubCell"/>
</dbReference>
<evidence type="ECO:0000313" key="4">
    <source>
        <dbReference type="EMBL" id="PQJ11261.1"/>
    </source>
</evidence>
<sequence length="795" mass="90599">MILSVCARAQQAVVDGIIKNDSGKIVEGVGVIDSATQYSVRSNTKGYYMLDVPPGKSVTIFYYLPGYFLQKRTVTLNSGEIRNVNIKLRARENVLKEGVVRDKQQRNRAGDVHIELQKVNFIPDVSGGVEGLLKLMVGSHNELTSQYSVRGGNFDENLVYVNDFEIYRPFLVRQGQQEGLSFVNSDLVSNLTFSVGGFQSKYGDKMSSVLDVQYKRPAQFSGSVMASLLGANLHLEGISKNKKFTYLFGARQKSNQYVLQSQPTKGIYNPSFTDIQTLLNYRINNTWEVEAIGNYARNRFTFFPESQVSSFGVLNQAYQLDVFYNGGEFDQFDSRFGGVSASYHPDSSKLRLKFLASAFQTKEYETYDIGGEYLFGELQTDQSKKDFGQIKTYLGTGYIQNFARNYLQVGVADVGMRGSYDAKKNFFQFGANVTTTNISDNLHEWQRRDSARFNQPYNPNELVMAYFYNSSADFNYTRISAFVQDNISFDSGRINATIGVRGNYSMLNNELLISPRVNFSYKPTGKRDLIYKFSTGLYQQPPFYREMRDLAGSVNKDLKAQKSFQVVAGVDYNFNMYYRPFRITGEVYFKNLWDLDPYFYDNVRIRYTGKNDAIGRIYGGEIRLYGDIVKDATSFISIGILKGEQKVTDSAGIAGFNNYFPLPADQRFTLGMYFEDYLRQNKNFKVHINMMYATGLPVGPPSGHLYQNTLRLPDYKRVDIGFSALLLNSERKNHPAHSYFNMLHSIWASLEVFNLLSIQNTLSYTWIQDNSTNNQYAVPNRLTSRLLNVKVLFNF</sequence>
<keyword evidence="4" id="KW-0675">Receptor</keyword>
<protein>
    <submittedName>
        <fullName evidence="4">TonB-dependent receptor</fullName>
    </submittedName>
</protein>
<comment type="subcellular location">
    <subcellularLocation>
        <location evidence="1">Cell outer membrane</location>
    </subcellularLocation>
</comment>
<organism evidence="4 5">
    <name type="scientific">Flavipsychrobacter stenotrophus</name>
    <dbReference type="NCBI Taxonomy" id="2077091"/>
    <lineage>
        <taxon>Bacteria</taxon>
        <taxon>Pseudomonadati</taxon>
        <taxon>Bacteroidota</taxon>
        <taxon>Chitinophagia</taxon>
        <taxon>Chitinophagales</taxon>
        <taxon>Chitinophagaceae</taxon>
        <taxon>Flavipsychrobacter</taxon>
    </lineage>
</organism>
<keyword evidence="2" id="KW-0472">Membrane</keyword>
<keyword evidence="3" id="KW-0998">Cell outer membrane</keyword>
<keyword evidence="5" id="KW-1185">Reference proteome</keyword>
<dbReference type="Gene3D" id="2.60.40.1120">
    <property type="entry name" value="Carboxypeptidase-like, regulatory domain"/>
    <property type="match status" value="1"/>
</dbReference>
<dbReference type="Gene3D" id="2.40.170.20">
    <property type="entry name" value="TonB-dependent receptor, beta-barrel domain"/>
    <property type="match status" value="1"/>
</dbReference>
<dbReference type="RefSeq" id="WP_105038140.1">
    <property type="nucleotide sequence ID" value="NZ_PPSL01000002.1"/>
</dbReference>
<dbReference type="AlphaFoldDB" id="A0A2S7SXB4"/>
<comment type="caution">
    <text evidence="4">The sequence shown here is derived from an EMBL/GenBank/DDBJ whole genome shotgun (WGS) entry which is preliminary data.</text>
</comment>
<dbReference type="GO" id="GO:0030246">
    <property type="term" value="F:carbohydrate binding"/>
    <property type="evidence" value="ECO:0007669"/>
    <property type="project" value="InterPro"/>
</dbReference>
<evidence type="ECO:0000256" key="3">
    <source>
        <dbReference type="ARBA" id="ARBA00023237"/>
    </source>
</evidence>
<dbReference type="SUPFAM" id="SSF49452">
    <property type="entry name" value="Starch-binding domain-like"/>
    <property type="match status" value="1"/>
</dbReference>
<name>A0A2S7SXB4_9BACT</name>
<evidence type="ECO:0000256" key="1">
    <source>
        <dbReference type="ARBA" id="ARBA00004442"/>
    </source>
</evidence>
<dbReference type="InterPro" id="IPR036942">
    <property type="entry name" value="Beta-barrel_TonB_sf"/>
</dbReference>
<dbReference type="OrthoDB" id="1108759at2"/>
<evidence type="ECO:0000256" key="2">
    <source>
        <dbReference type="ARBA" id="ARBA00023136"/>
    </source>
</evidence>
<reference evidence="4 5" key="1">
    <citation type="submission" date="2018-01" db="EMBL/GenBank/DDBJ databases">
        <title>A novel member of the phylum Bacteroidetes isolated from glacier ice.</title>
        <authorList>
            <person name="Liu Q."/>
            <person name="Xin Y.-H."/>
        </authorList>
    </citation>
    <scope>NUCLEOTIDE SEQUENCE [LARGE SCALE GENOMIC DNA]</scope>
    <source>
        <strain evidence="4 5">RB1R16</strain>
    </source>
</reference>
<dbReference type="Proteomes" id="UP000239872">
    <property type="component" value="Unassembled WGS sequence"/>
</dbReference>
<dbReference type="SUPFAM" id="SSF56935">
    <property type="entry name" value="Porins"/>
    <property type="match status" value="1"/>
</dbReference>
<gene>
    <name evidence="4" type="ORF">CJD36_005500</name>
</gene>